<sequence length="156" mass="17473">MTDLINNAIIKSLSKPMRSTFEAIAQASQSDYTLAQELAKFEYSELQHVKARIEMEKEAVDAKLGMIFGNIRKIGWLPTALTAFATFYSLVKEGSSFSWIEAAAIVTTIYALSGLMYAICFRIDRCLVTLQSAIRMKDEQEHVAKSCSQFDKAVNK</sequence>
<dbReference type="AlphaFoldDB" id="A0AB36JVP0"/>
<accession>A0AB36JVP0</accession>
<reference evidence="2 3" key="1">
    <citation type="journal article" date="2017" name="Genome Announc.">
        <title>Draft Genome Sequences of Salinivibrio proteolyticus, Salinivibrio sharmensis, Salinivibrio siamensis, Salinivibrio costicola subsp. alcaliphilus, Salinivibrio costicola subsp. vallismortis, and 29 New Isolates Belonging to the Genus Salinivibrio.</title>
        <authorList>
            <person name="Lopez-Hermoso C."/>
            <person name="de la Haba R.R."/>
            <person name="Sanchez-Porro C."/>
            <person name="Bayliss S.C."/>
            <person name="Feil E.J."/>
            <person name="Ventosa A."/>
        </authorList>
    </citation>
    <scope>NUCLEOTIDE SEQUENCE [LARGE SCALE GENOMIC DNA]</scope>
    <source>
        <strain evidence="2 3">IC202</strain>
    </source>
</reference>
<keyword evidence="1" id="KW-0812">Transmembrane</keyword>
<keyword evidence="1" id="KW-0472">Membrane</keyword>
<evidence type="ECO:0000313" key="2">
    <source>
        <dbReference type="EMBL" id="OOE38782.1"/>
    </source>
</evidence>
<name>A0AB36JVP0_9GAMM</name>
<feature type="transmembrane region" description="Helical" evidence="1">
    <location>
        <begin position="97"/>
        <end position="120"/>
    </location>
</feature>
<evidence type="ECO:0000256" key="1">
    <source>
        <dbReference type="SAM" id="Phobius"/>
    </source>
</evidence>
<feature type="transmembrane region" description="Helical" evidence="1">
    <location>
        <begin position="74"/>
        <end position="91"/>
    </location>
</feature>
<proteinExistence type="predicted"/>
<protein>
    <recommendedName>
        <fullName evidence="4">DUF2721 domain-containing protein</fullName>
    </recommendedName>
</protein>
<gene>
    <name evidence="2" type="ORF">BZG09_17130</name>
</gene>
<evidence type="ECO:0008006" key="4">
    <source>
        <dbReference type="Google" id="ProtNLM"/>
    </source>
</evidence>
<dbReference type="Proteomes" id="UP000188726">
    <property type="component" value="Unassembled WGS sequence"/>
</dbReference>
<evidence type="ECO:0000313" key="3">
    <source>
        <dbReference type="Proteomes" id="UP000188726"/>
    </source>
</evidence>
<organism evidence="2 3">
    <name type="scientific">Salinivibrio kushneri</name>
    <dbReference type="NCBI Taxonomy" id="1908198"/>
    <lineage>
        <taxon>Bacteria</taxon>
        <taxon>Pseudomonadati</taxon>
        <taxon>Pseudomonadota</taxon>
        <taxon>Gammaproteobacteria</taxon>
        <taxon>Vibrionales</taxon>
        <taxon>Vibrionaceae</taxon>
        <taxon>Salinivibrio</taxon>
    </lineage>
</organism>
<comment type="caution">
    <text evidence="2">The sequence shown here is derived from an EMBL/GenBank/DDBJ whole genome shotgun (WGS) entry which is preliminary data.</text>
</comment>
<dbReference type="EMBL" id="MUEO01000109">
    <property type="protein sequence ID" value="OOE38782.1"/>
    <property type="molecule type" value="Genomic_DNA"/>
</dbReference>
<dbReference type="RefSeq" id="WP_077459718.1">
    <property type="nucleotide sequence ID" value="NZ_MUEO01000109.1"/>
</dbReference>
<keyword evidence="1" id="KW-1133">Transmembrane helix</keyword>